<gene>
    <name evidence="6" type="ORF">CEE60_13660</name>
    <name evidence="7" type="ORF">E5352_11945</name>
</gene>
<dbReference type="OrthoDB" id="5526340at2"/>
<dbReference type="SUPFAM" id="SSF46785">
    <property type="entry name" value="Winged helix' DNA-binding domain"/>
    <property type="match status" value="1"/>
</dbReference>
<organism evidence="6 8">
    <name type="scientific">Stenotrophomonas maltophilia</name>
    <name type="common">Pseudomonas maltophilia</name>
    <name type="synonym">Xanthomonas maltophilia</name>
    <dbReference type="NCBI Taxonomy" id="40324"/>
    <lineage>
        <taxon>Bacteria</taxon>
        <taxon>Pseudomonadati</taxon>
        <taxon>Pseudomonadota</taxon>
        <taxon>Gammaproteobacteria</taxon>
        <taxon>Lysobacterales</taxon>
        <taxon>Lysobacteraceae</taxon>
        <taxon>Stenotrophomonas</taxon>
        <taxon>Stenotrophomonas maltophilia group</taxon>
    </lineage>
</organism>
<evidence type="ECO:0000259" key="5">
    <source>
        <dbReference type="PROSITE" id="PS50931"/>
    </source>
</evidence>
<name>A0A246HKG6_STEMA</name>
<dbReference type="PANTHER" id="PTHR30537">
    <property type="entry name" value="HTH-TYPE TRANSCRIPTIONAL REGULATOR"/>
    <property type="match status" value="1"/>
</dbReference>
<evidence type="ECO:0000256" key="1">
    <source>
        <dbReference type="ARBA" id="ARBA00009437"/>
    </source>
</evidence>
<feature type="domain" description="HTH lysR-type" evidence="5">
    <location>
        <begin position="4"/>
        <end position="61"/>
    </location>
</feature>
<dbReference type="EMBL" id="SRYW01000009">
    <property type="protein sequence ID" value="TGY33643.1"/>
    <property type="molecule type" value="Genomic_DNA"/>
</dbReference>
<dbReference type="SUPFAM" id="SSF53850">
    <property type="entry name" value="Periplasmic binding protein-like II"/>
    <property type="match status" value="1"/>
</dbReference>
<dbReference type="EMBL" id="NIVS01000034">
    <property type="protein sequence ID" value="OWQ52152.1"/>
    <property type="molecule type" value="Genomic_DNA"/>
</dbReference>
<dbReference type="InterPro" id="IPR036390">
    <property type="entry name" value="WH_DNA-bd_sf"/>
</dbReference>
<reference evidence="7 9" key="2">
    <citation type="submission" date="2019-04" db="EMBL/GenBank/DDBJ databases">
        <title>Microbes associate with the intestines of laboratory mice.</title>
        <authorList>
            <person name="Navarre W."/>
            <person name="Wong E."/>
            <person name="Huang K."/>
            <person name="Tropini C."/>
            <person name="Ng K."/>
            <person name="Yu B."/>
        </authorList>
    </citation>
    <scope>NUCLEOTIDE SEQUENCE [LARGE SCALE GENOMIC DNA]</scope>
    <source>
        <strain evidence="7 9">NM62_B4-13</strain>
    </source>
</reference>
<keyword evidence="2" id="KW-0805">Transcription regulation</keyword>
<dbReference type="InterPro" id="IPR000847">
    <property type="entry name" value="LysR_HTH_N"/>
</dbReference>
<evidence type="ECO:0000256" key="3">
    <source>
        <dbReference type="ARBA" id="ARBA00023125"/>
    </source>
</evidence>
<evidence type="ECO:0000256" key="4">
    <source>
        <dbReference type="ARBA" id="ARBA00023163"/>
    </source>
</evidence>
<comment type="similarity">
    <text evidence="1">Belongs to the LysR transcriptional regulatory family.</text>
</comment>
<keyword evidence="4" id="KW-0804">Transcription</keyword>
<dbReference type="CDD" id="cd08432">
    <property type="entry name" value="PBP2_GcdR_TrpI_HvrB_AmpR_like"/>
    <property type="match status" value="1"/>
</dbReference>
<protein>
    <submittedName>
        <fullName evidence="6">LysR family transcriptional regulator</fullName>
    </submittedName>
</protein>
<evidence type="ECO:0000313" key="8">
    <source>
        <dbReference type="Proteomes" id="UP000198157"/>
    </source>
</evidence>
<proteinExistence type="inferred from homology"/>
<dbReference type="Gene3D" id="3.40.190.10">
    <property type="entry name" value="Periplasmic binding protein-like II"/>
    <property type="match status" value="2"/>
</dbReference>
<dbReference type="GO" id="GO:0006351">
    <property type="term" value="P:DNA-templated transcription"/>
    <property type="evidence" value="ECO:0007669"/>
    <property type="project" value="TreeGrafter"/>
</dbReference>
<dbReference type="Pfam" id="PF03466">
    <property type="entry name" value="LysR_substrate"/>
    <property type="match status" value="1"/>
</dbReference>
<dbReference type="InterPro" id="IPR005119">
    <property type="entry name" value="LysR_subst-bd"/>
</dbReference>
<dbReference type="InterPro" id="IPR036388">
    <property type="entry name" value="WH-like_DNA-bd_sf"/>
</dbReference>
<comment type="caution">
    <text evidence="6">The sequence shown here is derived from an EMBL/GenBank/DDBJ whole genome shotgun (WGS) entry which is preliminary data.</text>
</comment>
<dbReference type="InterPro" id="IPR058163">
    <property type="entry name" value="LysR-type_TF_proteobact-type"/>
</dbReference>
<reference evidence="6 8" key="1">
    <citation type="submission" date="2017-06" db="EMBL/GenBank/DDBJ databases">
        <authorList>
            <person name="Kim H.J."/>
            <person name="Triplett B.A."/>
        </authorList>
    </citation>
    <scope>NUCLEOTIDE SEQUENCE [LARGE SCALE GENOMIC DNA]</scope>
    <source>
        <strain evidence="6 8">13146</strain>
    </source>
</reference>
<dbReference type="Proteomes" id="UP000198157">
    <property type="component" value="Unassembled WGS sequence"/>
</dbReference>
<dbReference type="Gene3D" id="1.10.10.10">
    <property type="entry name" value="Winged helix-like DNA-binding domain superfamily/Winged helix DNA-binding domain"/>
    <property type="match status" value="1"/>
</dbReference>
<evidence type="ECO:0000256" key="2">
    <source>
        <dbReference type="ARBA" id="ARBA00023015"/>
    </source>
</evidence>
<dbReference type="GO" id="GO:0003700">
    <property type="term" value="F:DNA-binding transcription factor activity"/>
    <property type="evidence" value="ECO:0007669"/>
    <property type="project" value="InterPro"/>
</dbReference>
<dbReference type="AlphaFoldDB" id="A0A246HKG6"/>
<keyword evidence="3" id="KW-0238">DNA-binding</keyword>
<sequence>MDRLPLNALRAFALACAHGGVRAAARELGVSHSSVSRYLAELEAWMGIPLVERDSGSWAPTPQGAELASRLQTQLLEMANAVEAAREANSVYSVTVGVAPSFATRWLLPRLPSLARAHPRVELSVLVNQRMDNSFQDVDLAIRMGRGPWPGLQCEPLMDELLYPVVSPTIWSNQPHHPENDFLIKMNLLHDRDPSASWEQWRRTYGPSTLSLASGARLASSDLVLRSAELGHGVALARGRLAEASVKEGTLFRPFGSKEVRVPNAYWIVRPNLSVDARARRHAITTVVAWLKEQAA</sequence>
<dbReference type="Proteomes" id="UP000306631">
    <property type="component" value="Unassembled WGS sequence"/>
</dbReference>
<evidence type="ECO:0000313" key="6">
    <source>
        <dbReference type="EMBL" id="OWQ52152.1"/>
    </source>
</evidence>
<evidence type="ECO:0000313" key="7">
    <source>
        <dbReference type="EMBL" id="TGY33643.1"/>
    </source>
</evidence>
<dbReference type="GO" id="GO:0043565">
    <property type="term" value="F:sequence-specific DNA binding"/>
    <property type="evidence" value="ECO:0007669"/>
    <property type="project" value="TreeGrafter"/>
</dbReference>
<dbReference type="PANTHER" id="PTHR30537:SF79">
    <property type="entry name" value="TRANSCRIPTIONAL REGULATOR-RELATED"/>
    <property type="match status" value="1"/>
</dbReference>
<evidence type="ECO:0000313" key="9">
    <source>
        <dbReference type="Proteomes" id="UP000306631"/>
    </source>
</evidence>
<dbReference type="PROSITE" id="PS50931">
    <property type="entry name" value="HTH_LYSR"/>
    <property type="match status" value="1"/>
</dbReference>
<dbReference type="Pfam" id="PF00126">
    <property type="entry name" value="HTH_1"/>
    <property type="match status" value="1"/>
</dbReference>
<accession>A0A246HKG6</accession>